<organism evidence="1 2">
    <name type="scientific">Dallia pectoralis</name>
    <name type="common">Alaska blackfish</name>
    <dbReference type="NCBI Taxonomy" id="75939"/>
    <lineage>
        <taxon>Eukaryota</taxon>
        <taxon>Metazoa</taxon>
        <taxon>Chordata</taxon>
        <taxon>Craniata</taxon>
        <taxon>Vertebrata</taxon>
        <taxon>Euteleostomi</taxon>
        <taxon>Actinopterygii</taxon>
        <taxon>Neopterygii</taxon>
        <taxon>Teleostei</taxon>
        <taxon>Protacanthopterygii</taxon>
        <taxon>Esociformes</taxon>
        <taxon>Umbridae</taxon>
        <taxon>Dallia</taxon>
    </lineage>
</organism>
<sequence length="145" mass="15255">MVQAAQRTVETGRGPSSSAGISNRLRGHRNLAIPHTIVTPTDQAGPIEQSLGPVPSTSLTDHRPVPSPNHIDQSHQPIPSTSLIGHQPIPSTSLIGHQPITSTSLIGHQPIPSTSLIGHQPIPSTGLTSLASFSLFSIHHLLNVK</sequence>
<name>A0ACC2HII5_DALPE</name>
<reference evidence="1" key="1">
    <citation type="submission" date="2021-05" db="EMBL/GenBank/DDBJ databases">
        <authorList>
            <person name="Pan Q."/>
            <person name="Jouanno E."/>
            <person name="Zahm M."/>
            <person name="Klopp C."/>
            <person name="Cabau C."/>
            <person name="Louis A."/>
            <person name="Berthelot C."/>
            <person name="Parey E."/>
            <person name="Roest Crollius H."/>
            <person name="Montfort J."/>
            <person name="Robinson-Rechavi M."/>
            <person name="Bouchez O."/>
            <person name="Lampietro C."/>
            <person name="Lopez Roques C."/>
            <person name="Donnadieu C."/>
            <person name="Postlethwait J."/>
            <person name="Bobe J."/>
            <person name="Dillon D."/>
            <person name="Chandos A."/>
            <person name="von Hippel F."/>
            <person name="Guiguen Y."/>
        </authorList>
    </citation>
    <scope>NUCLEOTIDE SEQUENCE</scope>
    <source>
        <strain evidence="1">YG-Jan2019</strain>
    </source>
</reference>
<accession>A0ACC2HII5</accession>
<keyword evidence="2" id="KW-1185">Reference proteome</keyword>
<comment type="caution">
    <text evidence="1">The sequence shown here is derived from an EMBL/GenBank/DDBJ whole genome shotgun (WGS) entry which is preliminary data.</text>
</comment>
<evidence type="ECO:0000313" key="2">
    <source>
        <dbReference type="Proteomes" id="UP001157502"/>
    </source>
</evidence>
<dbReference type="Proteomes" id="UP001157502">
    <property type="component" value="Chromosome 2"/>
</dbReference>
<evidence type="ECO:0000313" key="1">
    <source>
        <dbReference type="EMBL" id="KAJ8015531.1"/>
    </source>
</evidence>
<proteinExistence type="predicted"/>
<dbReference type="EMBL" id="CM055729">
    <property type="protein sequence ID" value="KAJ8015531.1"/>
    <property type="molecule type" value="Genomic_DNA"/>
</dbReference>
<gene>
    <name evidence="1" type="ORF">DPEC_G00027090</name>
</gene>
<protein>
    <submittedName>
        <fullName evidence="1">Uncharacterized protein</fullName>
    </submittedName>
</protein>